<dbReference type="PANTHER" id="PTHR38011:SF11">
    <property type="entry name" value="2,5-DIAMINO-6-RIBOSYLAMINO-4(3H)-PYRIMIDINONE 5'-PHOSPHATE REDUCTASE"/>
    <property type="match status" value="1"/>
</dbReference>
<comment type="caution">
    <text evidence="2">The sequence shown here is derived from an EMBL/GenBank/DDBJ whole genome shotgun (WGS) entry which is preliminary data.</text>
</comment>
<dbReference type="SUPFAM" id="SSF53597">
    <property type="entry name" value="Dihydrofolate reductase-like"/>
    <property type="match status" value="1"/>
</dbReference>
<organism evidence="2 3">
    <name type="scientific">Paenibacillus lacisoli</name>
    <dbReference type="NCBI Taxonomy" id="3064525"/>
    <lineage>
        <taxon>Bacteria</taxon>
        <taxon>Bacillati</taxon>
        <taxon>Bacillota</taxon>
        <taxon>Bacilli</taxon>
        <taxon>Bacillales</taxon>
        <taxon>Paenibacillaceae</taxon>
        <taxon>Paenibacillus</taxon>
    </lineage>
</organism>
<dbReference type="Proteomes" id="UP001240171">
    <property type="component" value="Unassembled WGS sequence"/>
</dbReference>
<accession>A0ABT9CHA7</accession>
<dbReference type="RefSeq" id="WP_305025865.1">
    <property type="nucleotide sequence ID" value="NZ_JAUQTB010000019.1"/>
</dbReference>
<reference evidence="2 3" key="1">
    <citation type="submission" date="2023-07" db="EMBL/GenBank/DDBJ databases">
        <title>Paenibacillus sp. JX-17 nov. isolated from soil.</title>
        <authorList>
            <person name="Wan Y."/>
            <person name="Liu B."/>
        </authorList>
    </citation>
    <scope>NUCLEOTIDE SEQUENCE [LARGE SCALE GENOMIC DNA]</scope>
    <source>
        <strain evidence="2 3">JX-17</strain>
    </source>
</reference>
<evidence type="ECO:0000313" key="2">
    <source>
        <dbReference type="EMBL" id="MDO7908647.1"/>
    </source>
</evidence>
<feature type="domain" description="Bacterial bifunctional deaminase-reductase C-terminal" evidence="1">
    <location>
        <begin position="7"/>
        <end position="167"/>
    </location>
</feature>
<proteinExistence type="predicted"/>
<gene>
    <name evidence="2" type="ORF">Q5741_19855</name>
</gene>
<evidence type="ECO:0000259" key="1">
    <source>
        <dbReference type="Pfam" id="PF01872"/>
    </source>
</evidence>
<protein>
    <submittedName>
        <fullName evidence="2">Dihydrofolate reductase family protein</fullName>
    </submittedName>
</protein>
<dbReference type="Pfam" id="PF01872">
    <property type="entry name" value="RibD_C"/>
    <property type="match status" value="1"/>
</dbReference>
<dbReference type="InterPro" id="IPR024072">
    <property type="entry name" value="DHFR-like_dom_sf"/>
</dbReference>
<sequence length="184" mass="21000">MNQQRNVVFYGAMSLDGYIARKNHSLDWLIGTEGEEESGYAEFYDTVDTLLMGRTTYEQIQVLSPEAFPYEGKTCYVFSRTTTGSDEHVTFVDEDAEVLVGRLKQQPGQRIWVVGGGALLRPLIQKQLIDEWIVQIAPVILGQGIPLFIPGEQENQLKLLDVRRFGQFAELHYERRSEIISKNQ</sequence>
<dbReference type="InterPro" id="IPR050765">
    <property type="entry name" value="Riboflavin_Biosynth_HTPR"/>
</dbReference>
<keyword evidence="3" id="KW-1185">Reference proteome</keyword>
<name>A0ABT9CHA7_9BACL</name>
<evidence type="ECO:0000313" key="3">
    <source>
        <dbReference type="Proteomes" id="UP001240171"/>
    </source>
</evidence>
<dbReference type="PANTHER" id="PTHR38011">
    <property type="entry name" value="DIHYDROFOLATE REDUCTASE FAMILY PROTEIN (AFU_ORTHOLOGUE AFUA_8G06820)"/>
    <property type="match status" value="1"/>
</dbReference>
<dbReference type="EMBL" id="JAUQTB010000019">
    <property type="protein sequence ID" value="MDO7908647.1"/>
    <property type="molecule type" value="Genomic_DNA"/>
</dbReference>
<dbReference type="InterPro" id="IPR002734">
    <property type="entry name" value="RibDG_C"/>
</dbReference>
<dbReference type="Gene3D" id="3.40.430.10">
    <property type="entry name" value="Dihydrofolate Reductase, subunit A"/>
    <property type="match status" value="1"/>
</dbReference>